<keyword evidence="3" id="KW-1185">Reference proteome</keyword>
<evidence type="ECO:0000313" key="2">
    <source>
        <dbReference type="EMBL" id="PFH59521.1"/>
    </source>
</evidence>
<gene>
    <name evidence="2" type="ORF">XA68_12224</name>
</gene>
<comment type="caution">
    <text evidence="2">The sequence shown here is derived from an EMBL/GenBank/DDBJ whole genome shotgun (WGS) entry which is preliminary data.</text>
</comment>
<feature type="compositionally biased region" description="Polar residues" evidence="1">
    <location>
        <begin position="1"/>
        <end position="14"/>
    </location>
</feature>
<organism evidence="2 3">
    <name type="scientific">Ophiocordyceps unilateralis</name>
    <name type="common">Zombie-ant fungus</name>
    <name type="synonym">Torrubia unilateralis</name>
    <dbReference type="NCBI Taxonomy" id="268505"/>
    <lineage>
        <taxon>Eukaryota</taxon>
        <taxon>Fungi</taxon>
        <taxon>Dikarya</taxon>
        <taxon>Ascomycota</taxon>
        <taxon>Pezizomycotina</taxon>
        <taxon>Sordariomycetes</taxon>
        <taxon>Hypocreomycetidae</taxon>
        <taxon>Hypocreales</taxon>
        <taxon>Ophiocordycipitaceae</taxon>
        <taxon>Ophiocordyceps</taxon>
    </lineage>
</organism>
<proteinExistence type="predicted"/>
<reference evidence="2 3" key="1">
    <citation type="journal article" date="2015" name="BMC Genomics">
        <title>Gene expression during zombie ant biting behavior reflects the complexity underlying fungal parasitic behavioral manipulation.</title>
        <authorList>
            <person name="de Bekker C."/>
            <person name="Ohm R.A."/>
            <person name="Loreto R.G."/>
            <person name="Sebastian A."/>
            <person name="Albert I."/>
            <person name="Merrow M."/>
            <person name="Brachmann A."/>
            <person name="Hughes D.P."/>
        </authorList>
    </citation>
    <scope>NUCLEOTIDE SEQUENCE [LARGE SCALE GENOMIC DNA]</scope>
    <source>
        <strain evidence="2 3">SC16a</strain>
    </source>
</reference>
<dbReference type="EMBL" id="LAZP02000192">
    <property type="protein sequence ID" value="PFH59521.1"/>
    <property type="molecule type" value="Genomic_DNA"/>
</dbReference>
<name>A0A2A9PET9_OPHUN</name>
<protein>
    <submittedName>
        <fullName evidence="2">Uncharacterized protein</fullName>
    </submittedName>
</protein>
<feature type="region of interest" description="Disordered" evidence="1">
    <location>
        <begin position="1"/>
        <end position="20"/>
    </location>
</feature>
<dbReference type="Proteomes" id="UP000037136">
    <property type="component" value="Unassembled WGS sequence"/>
</dbReference>
<reference evidence="2 3" key="2">
    <citation type="journal article" date="2017" name="Sci. Rep.">
        <title>Ant-infecting Ophiocordyceps genomes reveal a high diversity of potential behavioral manipulation genes and a possible major role for enterotoxins.</title>
        <authorList>
            <person name="de Bekker C."/>
            <person name="Ohm R.A."/>
            <person name="Evans H.C."/>
            <person name="Brachmann A."/>
            <person name="Hughes D.P."/>
        </authorList>
    </citation>
    <scope>NUCLEOTIDE SEQUENCE [LARGE SCALE GENOMIC DNA]</scope>
    <source>
        <strain evidence="2 3">SC16a</strain>
    </source>
</reference>
<sequence>MQTRQKTSTSSSARTEPEKARIGAVCRLLTSRCPLWELPSALIARCHILSSPLSVLSSSAGRSECLARFPGCLPSLLLDLSSMLLEADVRFVRRN</sequence>
<evidence type="ECO:0000313" key="3">
    <source>
        <dbReference type="Proteomes" id="UP000037136"/>
    </source>
</evidence>
<dbReference type="AlphaFoldDB" id="A0A2A9PET9"/>
<accession>A0A2A9PET9</accession>
<evidence type="ECO:0000256" key="1">
    <source>
        <dbReference type="SAM" id="MobiDB-lite"/>
    </source>
</evidence>